<dbReference type="Proteomes" id="UP001189624">
    <property type="component" value="Chromosome 3"/>
</dbReference>
<accession>A0AA86SKU9</accession>
<organism evidence="1 2">
    <name type="scientific">Sphenostylis stenocarpa</name>
    <dbReference type="NCBI Taxonomy" id="92480"/>
    <lineage>
        <taxon>Eukaryota</taxon>
        <taxon>Viridiplantae</taxon>
        <taxon>Streptophyta</taxon>
        <taxon>Embryophyta</taxon>
        <taxon>Tracheophyta</taxon>
        <taxon>Spermatophyta</taxon>
        <taxon>Magnoliopsida</taxon>
        <taxon>eudicotyledons</taxon>
        <taxon>Gunneridae</taxon>
        <taxon>Pentapetalae</taxon>
        <taxon>rosids</taxon>
        <taxon>fabids</taxon>
        <taxon>Fabales</taxon>
        <taxon>Fabaceae</taxon>
        <taxon>Papilionoideae</taxon>
        <taxon>50 kb inversion clade</taxon>
        <taxon>NPAAA clade</taxon>
        <taxon>indigoferoid/millettioid clade</taxon>
        <taxon>Phaseoleae</taxon>
        <taxon>Sphenostylis</taxon>
    </lineage>
</organism>
<reference evidence="1" key="1">
    <citation type="submission" date="2023-10" db="EMBL/GenBank/DDBJ databases">
        <authorList>
            <person name="Domelevo Entfellner J.-B."/>
        </authorList>
    </citation>
    <scope>NUCLEOTIDE SEQUENCE</scope>
</reference>
<gene>
    <name evidence="1" type="ORF">AYBTSS11_LOCUS11251</name>
</gene>
<dbReference type="AlphaFoldDB" id="A0AA86SKU9"/>
<proteinExistence type="predicted"/>
<keyword evidence="2" id="KW-1185">Reference proteome</keyword>
<dbReference type="EMBL" id="OY731400">
    <property type="protein sequence ID" value="CAJ1943232.1"/>
    <property type="molecule type" value="Genomic_DNA"/>
</dbReference>
<sequence>MLFTDWFFPLIRIGRLYFALIYQKGNSGRYSCRIIFTIQILRTSSCGFLEDYSPCVIFVAQRMDNRWTKQSKYGQEYGDHTSSSKMTSLDFCDIPSCSNVSPVCYTESGDIFGNNRAALLVKWNEDGQVQEQKSHDLPFFQPLVVYRESLFSI</sequence>
<dbReference type="Gramene" id="rna-AYBTSS11_LOCUS11251">
    <property type="protein sequence ID" value="CAJ1943232.1"/>
    <property type="gene ID" value="gene-AYBTSS11_LOCUS11251"/>
</dbReference>
<evidence type="ECO:0000313" key="1">
    <source>
        <dbReference type="EMBL" id="CAJ1943232.1"/>
    </source>
</evidence>
<protein>
    <submittedName>
        <fullName evidence="1">Uncharacterized protein</fullName>
    </submittedName>
</protein>
<evidence type="ECO:0000313" key="2">
    <source>
        <dbReference type="Proteomes" id="UP001189624"/>
    </source>
</evidence>
<name>A0AA86SKU9_9FABA</name>